<accession>A0A562YH86</accession>
<dbReference type="OrthoDB" id="832722at2"/>
<dbReference type="Pfam" id="PF00534">
    <property type="entry name" value="Glycos_transf_1"/>
    <property type="match status" value="1"/>
</dbReference>
<dbReference type="InterPro" id="IPR050194">
    <property type="entry name" value="Glycosyltransferase_grp1"/>
</dbReference>
<dbReference type="PANTHER" id="PTHR45947:SF3">
    <property type="entry name" value="SULFOQUINOVOSYL TRANSFERASE SQD2"/>
    <property type="match status" value="1"/>
</dbReference>
<gene>
    <name evidence="3" type="ORF">E1J38_000610</name>
</gene>
<dbReference type="GO" id="GO:0016757">
    <property type="term" value="F:glycosyltransferase activity"/>
    <property type="evidence" value="ECO:0007669"/>
    <property type="project" value="InterPro"/>
</dbReference>
<dbReference type="Pfam" id="PF13439">
    <property type="entry name" value="Glyco_transf_4"/>
    <property type="match status" value="1"/>
</dbReference>
<evidence type="ECO:0000259" key="1">
    <source>
        <dbReference type="Pfam" id="PF00534"/>
    </source>
</evidence>
<comment type="caution">
    <text evidence="3">The sequence shown here is derived from an EMBL/GenBank/DDBJ whole genome shotgun (WGS) entry which is preliminary data.</text>
</comment>
<protein>
    <submittedName>
        <fullName evidence="3">Glycosyltransferase family 4 protein</fullName>
    </submittedName>
</protein>
<feature type="domain" description="Glycosyltransferase subfamily 4-like N-terminal" evidence="2">
    <location>
        <begin position="108"/>
        <end position="212"/>
    </location>
</feature>
<evidence type="ECO:0000259" key="2">
    <source>
        <dbReference type="Pfam" id="PF13439"/>
    </source>
</evidence>
<feature type="domain" description="Glycosyl transferase family 1" evidence="1">
    <location>
        <begin position="224"/>
        <end position="388"/>
    </location>
</feature>
<dbReference type="PANTHER" id="PTHR45947">
    <property type="entry name" value="SULFOQUINOVOSYL TRANSFERASE SQD2"/>
    <property type="match status" value="1"/>
</dbReference>
<proteinExistence type="predicted"/>
<reference evidence="3 4" key="1">
    <citation type="submission" date="2019-03" db="EMBL/GenBank/DDBJ databases">
        <authorList>
            <person name="Zhong Y.L."/>
        </authorList>
    </citation>
    <scope>NUCLEOTIDE SEQUENCE [LARGE SCALE GENOMIC DNA]</scope>
    <source>
        <strain evidence="3 4">W255</strain>
    </source>
</reference>
<dbReference type="EMBL" id="SMZJ02000001">
    <property type="protein sequence ID" value="TWO34383.1"/>
    <property type="molecule type" value="Genomic_DNA"/>
</dbReference>
<reference evidence="3 4" key="2">
    <citation type="submission" date="2019-07" db="EMBL/GenBank/DDBJ databases">
        <title>Seonamhaeicola sp. W255 draft genome.</title>
        <authorList>
            <person name="Zhang X.-Y."/>
            <person name="Zhang R."/>
            <person name="Zhong Y.-L."/>
            <person name="Du Z.-J."/>
        </authorList>
    </citation>
    <scope>NUCLEOTIDE SEQUENCE [LARGE SCALE GENOMIC DNA]</scope>
    <source>
        <strain evidence="3 4">W255</strain>
    </source>
</reference>
<dbReference type="SUPFAM" id="SSF53756">
    <property type="entry name" value="UDP-Glycosyltransferase/glycogen phosphorylase"/>
    <property type="match status" value="1"/>
</dbReference>
<sequence>MKTLKIAFVVGVFPAISETFIVNQIGTLKEKGCNVKILCTREVNGNPVANRLISKYKLLESTTKFTANELLNKNKGFLNKIMILLKSLGAKGFLPLLKSFKYLTWANIDRVNKQFFKVYFKYYFNINRFDVVHVHFADNAVHLLEQLKRFDGKIVVTFHGYDAHNYPSSYFKGLQNLKHIYYTVNTEYTRQKVLSLGFSKEKIHVLPVGLNTIFFKPESIRVLTSPFIVLFVGRFIELKAPILAIKIIERVINKIGNNIVLYMVGDGEEYEVCKDYIEQNDLINQIFLLGSKSQEEVKNLMNEAHLFLFPGIIDSKGCCEGQGLVIQEAQAMELPVLISDVGGMKEGMIEEKTGYAIKTGNLEAFVERIMFLINNSDKRKEMGARGREFVLKNYDSTIISHKFFKCIY</sequence>
<dbReference type="CDD" id="cd03801">
    <property type="entry name" value="GT4_PimA-like"/>
    <property type="match status" value="1"/>
</dbReference>
<name>A0A562YH86_9FLAO</name>
<keyword evidence="4" id="KW-1185">Reference proteome</keyword>
<dbReference type="Gene3D" id="3.40.50.2000">
    <property type="entry name" value="Glycogen Phosphorylase B"/>
    <property type="match status" value="2"/>
</dbReference>
<dbReference type="RefSeq" id="WP_133354926.1">
    <property type="nucleotide sequence ID" value="NZ_SMZJ02000001.1"/>
</dbReference>
<keyword evidence="3" id="KW-0808">Transferase</keyword>
<dbReference type="InterPro" id="IPR001296">
    <property type="entry name" value="Glyco_trans_1"/>
</dbReference>
<dbReference type="AlphaFoldDB" id="A0A562YH86"/>
<dbReference type="InterPro" id="IPR028098">
    <property type="entry name" value="Glyco_trans_4-like_N"/>
</dbReference>
<evidence type="ECO:0000313" key="3">
    <source>
        <dbReference type="EMBL" id="TWO34383.1"/>
    </source>
</evidence>
<evidence type="ECO:0000313" key="4">
    <source>
        <dbReference type="Proteomes" id="UP000295814"/>
    </source>
</evidence>
<dbReference type="Proteomes" id="UP000295814">
    <property type="component" value="Unassembled WGS sequence"/>
</dbReference>
<organism evidence="3 4">
    <name type="scientific">Seonamhaeicola sediminis</name>
    <dbReference type="NCBI Taxonomy" id="2528206"/>
    <lineage>
        <taxon>Bacteria</taxon>
        <taxon>Pseudomonadati</taxon>
        <taxon>Bacteroidota</taxon>
        <taxon>Flavobacteriia</taxon>
        <taxon>Flavobacteriales</taxon>
        <taxon>Flavobacteriaceae</taxon>
    </lineage>
</organism>